<name>A0ABD1FBK3_HYPHA</name>
<comment type="caution">
    <text evidence="1">The sequence shown here is derived from an EMBL/GenBank/DDBJ whole genome shotgun (WGS) entry which is preliminary data.</text>
</comment>
<organism evidence="1 2">
    <name type="scientific">Hypothenemus hampei</name>
    <name type="common">Coffee berry borer</name>
    <dbReference type="NCBI Taxonomy" id="57062"/>
    <lineage>
        <taxon>Eukaryota</taxon>
        <taxon>Metazoa</taxon>
        <taxon>Ecdysozoa</taxon>
        <taxon>Arthropoda</taxon>
        <taxon>Hexapoda</taxon>
        <taxon>Insecta</taxon>
        <taxon>Pterygota</taxon>
        <taxon>Neoptera</taxon>
        <taxon>Endopterygota</taxon>
        <taxon>Coleoptera</taxon>
        <taxon>Polyphaga</taxon>
        <taxon>Cucujiformia</taxon>
        <taxon>Curculionidae</taxon>
        <taxon>Scolytinae</taxon>
        <taxon>Hypothenemus</taxon>
    </lineage>
</organism>
<dbReference type="AlphaFoldDB" id="A0ABD1FBK3"/>
<protein>
    <submittedName>
        <fullName evidence="1">Uncharacterized protein</fullName>
    </submittedName>
</protein>
<accession>A0ABD1FBK3</accession>
<reference evidence="1 2" key="1">
    <citation type="submission" date="2024-05" db="EMBL/GenBank/DDBJ databases">
        <title>Genetic variation in Jamaican populations of the coffee berry borer (Hypothenemus hampei).</title>
        <authorList>
            <person name="Errbii M."/>
            <person name="Myrie A."/>
        </authorList>
    </citation>
    <scope>NUCLEOTIDE SEQUENCE [LARGE SCALE GENOMIC DNA]</scope>
    <source>
        <strain evidence="1">JA-Hopewell-2020-01-JO</strain>
        <tissue evidence="1">Whole body</tissue>
    </source>
</reference>
<evidence type="ECO:0000313" key="1">
    <source>
        <dbReference type="EMBL" id="KAL1516661.1"/>
    </source>
</evidence>
<sequence>MDRTSPEWTKELLAMAIYLGSNFPRGQIVGIKKNKRKTSKDSCDEELPEIPLLIFISTCGGLKTPEQVTSNSGMLSETRYLWIKNLAGVAIISGSIGNEYMYTWLLDEDSRSSLCLFE</sequence>
<keyword evidence="2" id="KW-1185">Reference proteome</keyword>
<evidence type="ECO:0000313" key="2">
    <source>
        <dbReference type="Proteomes" id="UP001566132"/>
    </source>
</evidence>
<dbReference type="Proteomes" id="UP001566132">
    <property type="component" value="Unassembled WGS sequence"/>
</dbReference>
<proteinExistence type="predicted"/>
<dbReference type="EMBL" id="JBDJPC010000001">
    <property type="protein sequence ID" value="KAL1516661.1"/>
    <property type="molecule type" value="Genomic_DNA"/>
</dbReference>
<gene>
    <name evidence="1" type="ORF">ABEB36_000544</name>
</gene>